<feature type="transmembrane region" description="Helical" evidence="5">
    <location>
        <begin position="12"/>
        <end position="38"/>
    </location>
</feature>
<organism evidence="7 8">
    <name type="scientific">Candidatus Gottesmanbacteria bacterium RIFCSPHIGHO2_01_FULL_39_10</name>
    <dbReference type="NCBI Taxonomy" id="1798375"/>
    <lineage>
        <taxon>Bacteria</taxon>
        <taxon>Candidatus Gottesmaniibacteriota</taxon>
    </lineage>
</organism>
<reference evidence="7 8" key="1">
    <citation type="journal article" date="2016" name="Nat. Commun.">
        <title>Thousands of microbial genomes shed light on interconnected biogeochemical processes in an aquifer system.</title>
        <authorList>
            <person name="Anantharaman K."/>
            <person name="Brown C.T."/>
            <person name="Hug L.A."/>
            <person name="Sharon I."/>
            <person name="Castelle C.J."/>
            <person name="Probst A.J."/>
            <person name="Thomas B.C."/>
            <person name="Singh A."/>
            <person name="Wilkins M.J."/>
            <person name="Karaoz U."/>
            <person name="Brodie E.L."/>
            <person name="Williams K.H."/>
            <person name="Hubbard S.S."/>
            <person name="Banfield J.F."/>
        </authorList>
    </citation>
    <scope>NUCLEOTIDE SEQUENCE [LARGE SCALE GENOMIC DNA]</scope>
</reference>
<comment type="subcellular location">
    <subcellularLocation>
        <location evidence="1">Membrane</location>
        <topology evidence="1">Multi-pass membrane protein</topology>
    </subcellularLocation>
</comment>
<feature type="transmembrane region" description="Helical" evidence="5">
    <location>
        <begin position="50"/>
        <end position="72"/>
    </location>
</feature>
<gene>
    <name evidence="7" type="ORF">A2773_04635</name>
</gene>
<dbReference type="STRING" id="1798375.A2773_04635"/>
<accession>A0A1F5ZRR5</accession>
<protein>
    <recommendedName>
        <fullName evidence="6">RDD domain-containing protein</fullName>
    </recommendedName>
</protein>
<feature type="transmembrane region" description="Helical" evidence="5">
    <location>
        <begin position="112"/>
        <end position="139"/>
    </location>
</feature>
<proteinExistence type="predicted"/>
<evidence type="ECO:0000259" key="6">
    <source>
        <dbReference type="Pfam" id="PF06271"/>
    </source>
</evidence>
<dbReference type="Proteomes" id="UP000177383">
    <property type="component" value="Unassembled WGS sequence"/>
</dbReference>
<evidence type="ECO:0000313" key="8">
    <source>
        <dbReference type="Proteomes" id="UP000177383"/>
    </source>
</evidence>
<evidence type="ECO:0000256" key="2">
    <source>
        <dbReference type="ARBA" id="ARBA00022692"/>
    </source>
</evidence>
<sequence>MNKKKHIGIYRLASAFIDLSIVLLPAIYLTVIGHVIFFQPLLISRMNISAVWNTPIFPLMLVSVMTIYVFLFKKYIGQSLGKRICGLVIIDNKSGALPKSGQLFIRNFVKGLLFVVIIFISPTIATLTLLLVFKLITFLPVHIVESILSTDTQTETPLIASFAEVTVFLIYFVLYFFLFISFWKDRGIHDILARTNVISYKNVWNFKKLIFLLFIFIVLFWAINPLGIYFENAVGYPLPHPATRILTDNLSTYTNSQNWMIDYNNTQMSAKDSGKITAFFRRDGLQSCLNGFNVYAYYDNPNRLSLDDYFKELENKNQYVFRGSEKEELVINGISSIRVTHKYDQTINSILTKSVYYLVPIDKTIYKIEYDVLDSNSPRGYSFPKAECEQNEKAIDTMIRTFRQV</sequence>
<dbReference type="AlphaFoldDB" id="A0A1F5ZRR5"/>
<feature type="transmembrane region" description="Helical" evidence="5">
    <location>
        <begin position="159"/>
        <end position="183"/>
    </location>
</feature>
<evidence type="ECO:0000256" key="1">
    <source>
        <dbReference type="ARBA" id="ARBA00004141"/>
    </source>
</evidence>
<evidence type="ECO:0000256" key="5">
    <source>
        <dbReference type="SAM" id="Phobius"/>
    </source>
</evidence>
<evidence type="ECO:0000313" key="7">
    <source>
        <dbReference type="EMBL" id="OGG15149.1"/>
    </source>
</evidence>
<comment type="caution">
    <text evidence="7">The sequence shown here is derived from an EMBL/GenBank/DDBJ whole genome shotgun (WGS) entry which is preliminary data.</text>
</comment>
<name>A0A1F5ZRR5_9BACT</name>
<dbReference type="InterPro" id="IPR010432">
    <property type="entry name" value="RDD"/>
</dbReference>
<keyword evidence="4 5" id="KW-0472">Membrane</keyword>
<evidence type="ECO:0000256" key="3">
    <source>
        <dbReference type="ARBA" id="ARBA00022989"/>
    </source>
</evidence>
<dbReference type="GO" id="GO:0016020">
    <property type="term" value="C:membrane"/>
    <property type="evidence" value="ECO:0007669"/>
    <property type="project" value="UniProtKB-SubCell"/>
</dbReference>
<feature type="transmembrane region" description="Helical" evidence="5">
    <location>
        <begin position="209"/>
        <end position="230"/>
    </location>
</feature>
<keyword evidence="3 5" id="KW-1133">Transmembrane helix</keyword>
<feature type="domain" description="RDD" evidence="6">
    <location>
        <begin position="11"/>
        <end position="193"/>
    </location>
</feature>
<keyword evidence="2 5" id="KW-0812">Transmembrane</keyword>
<dbReference type="EMBL" id="MFJE01000005">
    <property type="protein sequence ID" value="OGG15149.1"/>
    <property type="molecule type" value="Genomic_DNA"/>
</dbReference>
<evidence type="ECO:0000256" key="4">
    <source>
        <dbReference type="ARBA" id="ARBA00023136"/>
    </source>
</evidence>
<dbReference type="Pfam" id="PF06271">
    <property type="entry name" value="RDD"/>
    <property type="match status" value="1"/>
</dbReference>